<dbReference type="GO" id="GO:0003968">
    <property type="term" value="F:RNA-directed RNA polymerase activity"/>
    <property type="evidence" value="ECO:0007669"/>
    <property type="project" value="Ensembl"/>
</dbReference>
<evidence type="ECO:0000256" key="10">
    <source>
        <dbReference type="ARBA" id="ARBA00022895"/>
    </source>
</evidence>
<keyword evidence="11 16" id="KW-0695">RNA-directed DNA polymerase</keyword>
<protein>
    <recommendedName>
        <fullName evidence="4 16">Telomerase reverse transcriptase</fullName>
        <ecNumber evidence="3 16">2.7.7.49</ecNumber>
    </recommendedName>
    <alternativeName>
        <fullName evidence="14 16">Telomerase catalytic subunit</fullName>
    </alternativeName>
</protein>
<feature type="compositionally biased region" description="Pro residues" evidence="17">
    <location>
        <begin position="98"/>
        <end position="116"/>
    </location>
</feature>
<dbReference type="GO" id="GO:0046872">
    <property type="term" value="F:metal ion binding"/>
    <property type="evidence" value="ECO:0007669"/>
    <property type="project" value="UniProtKB-KW"/>
</dbReference>
<evidence type="ECO:0000256" key="1">
    <source>
        <dbReference type="ARBA" id="ARBA00004574"/>
    </source>
</evidence>
<dbReference type="GO" id="GO:0042635">
    <property type="term" value="P:positive regulation of hair cycle"/>
    <property type="evidence" value="ECO:0007669"/>
    <property type="project" value="Ensembl"/>
</dbReference>
<evidence type="ECO:0000256" key="15">
    <source>
        <dbReference type="ARBA" id="ARBA00048173"/>
    </source>
</evidence>
<dbReference type="GO" id="GO:0016605">
    <property type="term" value="C:PML body"/>
    <property type="evidence" value="ECO:0007669"/>
    <property type="project" value="UniProtKB-SubCell"/>
</dbReference>
<dbReference type="GO" id="GO:0000049">
    <property type="term" value="F:tRNA binding"/>
    <property type="evidence" value="ECO:0007669"/>
    <property type="project" value="Ensembl"/>
</dbReference>
<comment type="domain">
    <text evidence="16">The RNA-interacting domain 1 (RD1)/N-terminal extension (NTE) is required for interaction with the pseudoknot-template domain of each of TERC dimers. It contains anchor sites that bind primer nucleotides upstream of the RNA-DNA hybrid and is thus an essential determinant of repeat addition processivity.</text>
</comment>
<evidence type="ECO:0000256" key="16">
    <source>
        <dbReference type="RuleBase" id="RU365061"/>
    </source>
</evidence>
<dbReference type="GO" id="GO:0007004">
    <property type="term" value="P:telomere maintenance via telomerase"/>
    <property type="evidence" value="ECO:0007669"/>
    <property type="project" value="Ensembl"/>
</dbReference>
<dbReference type="EC" id="2.7.7.49" evidence="3 16"/>
<keyword evidence="7 16" id="KW-0548">Nucleotidyltransferase</keyword>
<feature type="compositionally biased region" description="Basic and acidic residues" evidence="17">
    <location>
        <begin position="365"/>
        <end position="374"/>
    </location>
</feature>
<reference evidence="19" key="1">
    <citation type="submission" date="2018-03" db="EMBL/GenBank/DDBJ databases">
        <title>ARS-UCD1.2.</title>
        <authorList>
            <person name="Rosen B.D."/>
            <person name="Bickhart D.M."/>
            <person name="Koren S."/>
            <person name="Schnabel R.D."/>
            <person name="Hall R."/>
            <person name="Zimin A."/>
            <person name="Dreischer C."/>
            <person name="Schultheiss S."/>
            <person name="Schroeder S.G."/>
            <person name="Elsik C.G."/>
            <person name="Couldrey C."/>
            <person name="Liu G.E."/>
            <person name="Van Tassell C.P."/>
            <person name="Phillippy A.M."/>
            <person name="Smith T.P.L."/>
            <person name="Medrano J.F."/>
        </authorList>
    </citation>
    <scope>NUCLEOTIDE SEQUENCE [LARGE SCALE GENOMIC DNA]</scope>
    <source>
        <strain evidence="19">Hereford</strain>
    </source>
</reference>
<dbReference type="GO" id="GO:0006606">
    <property type="term" value="P:protein import into nucleus"/>
    <property type="evidence" value="ECO:0007669"/>
    <property type="project" value="Ensembl"/>
</dbReference>
<dbReference type="GO" id="GO:0007005">
    <property type="term" value="P:mitochondrion organization"/>
    <property type="evidence" value="ECO:0007669"/>
    <property type="project" value="Ensembl"/>
</dbReference>
<dbReference type="Gene3D" id="1.10.132.70">
    <property type="match status" value="1"/>
</dbReference>
<dbReference type="GO" id="GO:0042645">
    <property type="term" value="C:mitochondrial nucleoid"/>
    <property type="evidence" value="ECO:0007669"/>
    <property type="project" value="Ensembl"/>
</dbReference>
<dbReference type="GO" id="GO:2001240">
    <property type="term" value="P:negative regulation of extrinsic apoptotic signaling pathway in absence of ligand"/>
    <property type="evidence" value="ECO:0007669"/>
    <property type="project" value="Ensembl"/>
</dbReference>
<comment type="domain">
    <text evidence="16">The primer grip sequence in the RT domain is required for telomerase activity and for stable association with short telomeric primers.</text>
</comment>
<feature type="region of interest" description="Disordered" evidence="17">
    <location>
        <begin position="307"/>
        <end position="429"/>
    </location>
</feature>
<evidence type="ECO:0000256" key="3">
    <source>
        <dbReference type="ARBA" id="ARBA00012493"/>
    </source>
</evidence>
<dbReference type="GO" id="GO:0042803">
    <property type="term" value="F:protein homodimerization activity"/>
    <property type="evidence" value="ECO:0007669"/>
    <property type="project" value="Ensembl"/>
</dbReference>
<dbReference type="GO" id="GO:0070200">
    <property type="term" value="P:establishment of protein localization to telomere"/>
    <property type="evidence" value="ECO:0007669"/>
    <property type="project" value="Ensembl"/>
</dbReference>
<dbReference type="PROSITE" id="PS50878">
    <property type="entry name" value="RT_POL"/>
    <property type="match status" value="1"/>
</dbReference>
<dbReference type="GO" id="GO:1902895">
    <property type="term" value="P:positive regulation of miRNA transcription"/>
    <property type="evidence" value="ECO:0007669"/>
    <property type="project" value="Ensembl"/>
</dbReference>
<feature type="compositionally biased region" description="Basic residues" evidence="17">
    <location>
        <begin position="345"/>
        <end position="364"/>
    </location>
</feature>
<dbReference type="GO" id="GO:2000773">
    <property type="term" value="P:negative regulation of cellular senescence"/>
    <property type="evidence" value="ECO:0007669"/>
    <property type="project" value="Ensembl"/>
</dbReference>
<evidence type="ECO:0000256" key="4">
    <source>
        <dbReference type="ARBA" id="ARBA00016182"/>
    </source>
</evidence>
<comment type="similarity">
    <text evidence="2 16">Belongs to the reverse transcriptase family. Telomerase subfamily.</text>
</comment>
<comment type="catalytic activity">
    <reaction evidence="15 16">
        <text>DNA(n) + a 2'-deoxyribonucleoside 5'-triphosphate = DNA(n+1) + diphosphate</text>
        <dbReference type="Rhea" id="RHEA:22508"/>
        <dbReference type="Rhea" id="RHEA-COMP:17339"/>
        <dbReference type="Rhea" id="RHEA-COMP:17340"/>
        <dbReference type="ChEBI" id="CHEBI:33019"/>
        <dbReference type="ChEBI" id="CHEBI:61560"/>
        <dbReference type="ChEBI" id="CHEBI:173112"/>
        <dbReference type="EC" id="2.7.7.49"/>
    </reaction>
</comment>
<evidence type="ECO:0000256" key="2">
    <source>
        <dbReference type="ARBA" id="ARBA00008001"/>
    </source>
</evidence>
<dbReference type="InterPro" id="IPR003545">
    <property type="entry name" value="Telomerase_RT"/>
</dbReference>
<dbReference type="PRINTS" id="PR01365">
    <property type="entry name" value="TELOMERASERT"/>
</dbReference>
<dbReference type="PANTHER" id="PTHR12066:SF0">
    <property type="entry name" value="TELOMERASE REVERSE TRANSCRIPTASE"/>
    <property type="match status" value="1"/>
</dbReference>
<evidence type="ECO:0000256" key="6">
    <source>
        <dbReference type="ARBA" id="ARBA00022679"/>
    </source>
</evidence>
<reference evidence="19" key="3">
    <citation type="submission" date="2025-09" db="UniProtKB">
        <authorList>
            <consortium name="Ensembl"/>
        </authorList>
    </citation>
    <scope>IDENTIFICATION</scope>
    <source>
        <strain evidence="19">Hereford</strain>
    </source>
</reference>
<dbReference type="InterPro" id="IPR000477">
    <property type="entry name" value="RT_dom"/>
</dbReference>
<dbReference type="GO" id="GO:1990572">
    <property type="term" value="C:TERT-RMRP complex"/>
    <property type="evidence" value="ECO:0007669"/>
    <property type="project" value="Ensembl"/>
</dbReference>
<dbReference type="GO" id="GO:0140745">
    <property type="term" value="P:siRNA transcription"/>
    <property type="evidence" value="ECO:0007669"/>
    <property type="project" value="Ensembl"/>
</dbReference>
<dbReference type="GlyGen" id="A0AAA9STI1">
    <property type="glycosylation" value="1 site"/>
</dbReference>
<feature type="region of interest" description="Disordered" evidence="17">
    <location>
        <begin position="1"/>
        <end position="118"/>
    </location>
</feature>
<sequence length="1254" mass="137660">MARVLKQPTRRTCSPGTPNAPGPPRDPAFWSSPLVPQSLSTVRPLARPLRPGRAGGAGRGRPPGSSRAEKAGSSSYLGANTGPPSAAPRARRGRGCGPPRPRPFLRPAPPLPPPGPLLLRAMPRAPRCRAVRALLRASYRQVLPLAAFVRRLRPQGHRLVRRGDPAAFRALVAQCLVCVPWDAQPPPAAPSFRQVSCLKELVARVVQRLCERGARNVLAFGFTLLAGARGGPPVAFTTSVRSYLPNTVTDTLRGSGAWGLLLHRVGDDVLTHLLSRCALYLLVPPTCAYQVCGPPLYDLRAAAAAARRPTRQVGGTRAGFGLPRPASSNGGHGEAEGLLEARAQGARRRRSSARGRLPPAKRPRRGLEPGRDLEGQVARSPPRVVTPTRDAAEAKSRKGDVPGPCRLFPGGERGVGSASWRLSPSEGEPGAGACAETKRFLYCSGGGEQLRRSFLLCSLPPSLAGARTLVETIFLDSKPGPPGAPRRPRRLPARYWQMRPLFRKLLGNHARCPYGALLRAHCPLPASAPRAGPDHQKCPGVGGCPSERPAAAPEGEANSGRLVQLLRQHSSPWQVYGLLRACLRRLVPAGLWGSRHNERRFLRNVKKLLSLGKHGRLSQQELTWKMKVQDCAWLRASPGARCVPAAEHRQREAVLGRFLHWLMGAYVVELLRSFFYVTETTFQKNRLFFFRKRIWSQLQRLGVRQHLDRVRLRELSEAEVRQHQEARPALLTSRLRFVPKPGGLRPIVNVGCVEGAPAPPRDKKVQHLSSRVKTLFAVLNYERARRPGLLGASVLGMDDIHRAWRAFVLPLRARGPAPPLYFVKVDVVGAYDALPQDKLAEVIANVLQPQENTYCVRHCAMVRTARGRMRKSFKRHVSTFSDFQPYLRQLVEHLQAMGSLRDAVVIEQSCSLNEPGSSLFNLFLHLVRSHVIRIGGRSYIQCQGIPQGSILSTLLCSFCYGDMENKLFPGVQQDGVLLRLVDDFLLVTPHLTRARDFLSAHTAPGLRTLVRGVPEYGCQVNLRKTVVNFPVEPGALGGAAPLQLPAHCLFPWCGLLLDTRTLEVHGDHSSYARTSIRASLTFTQGFKPGRNMRRKLLAVLQLKCHGLFLDLQVNSLQTVFTNVYKIFLLQAYRFHACVLQLPFSQPVRSSPAFFLQVIADTASRGYALLKARNAGASLGARGAAGLFPSEAAQWLCLHAFLLKLAHHRVTYSRLLGALRTAQARLHRQLPGPTRAALEAAADPALTADFKTILD</sequence>
<evidence type="ECO:0000313" key="20">
    <source>
        <dbReference type="Proteomes" id="UP000009136"/>
    </source>
</evidence>
<evidence type="ECO:0000256" key="17">
    <source>
        <dbReference type="SAM" id="MobiDB-lite"/>
    </source>
</evidence>
<dbReference type="GO" id="GO:0005886">
    <property type="term" value="C:plasma membrane"/>
    <property type="evidence" value="ECO:0007669"/>
    <property type="project" value="Ensembl"/>
</dbReference>
<dbReference type="GO" id="GO:0098680">
    <property type="term" value="F:template-free RNA nucleotidyltransferase"/>
    <property type="evidence" value="ECO:0007669"/>
    <property type="project" value="Ensembl"/>
</dbReference>
<keyword evidence="20" id="KW-1185">Reference proteome</keyword>
<dbReference type="Pfam" id="PF12009">
    <property type="entry name" value="Telomerase_RBD"/>
    <property type="match status" value="1"/>
</dbReference>
<dbReference type="Gene3D" id="1.10.357.90">
    <property type="match status" value="1"/>
</dbReference>
<comment type="subcellular location">
    <subcellularLocation>
        <location evidence="1 16">Chromosome</location>
        <location evidence="1 16">Telomere</location>
    </subcellularLocation>
    <subcellularLocation>
        <location evidence="16">Nucleus</location>
        <location evidence="16">Nucleolus</location>
    </subcellularLocation>
    <subcellularLocation>
        <location evidence="16">Nucleus</location>
        <location evidence="16">Nucleoplasm</location>
    </subcellularLocation>
    <subcellularLocation>
        <location evidence="16">Nucleus</location>
    </subcellularLocation>
    <subcellularLocation>
        <location evidence="16">Cytoplasm</location>
    </subcellularLocation>
    <subcellularLocation>
        <location evidence="16">Nucleus</location>
        <location evidence="16">PML body</location>
    </subcellularLocation>
    <text evidence="16">Shuttling between nuclear and cytoplasm depends on cell cycle, phosphorylation states, transformation and DNA damage. Diffuse localization in the nucleoplasm. Enriched in nucleoli of certain cell types. Translocated to the cytoplasm via nuclear pores in a CRM1/RAN-dependent manner involving oxidative stress-mediated phosphorylation at Tyr. Dephosphorylation at this site by SHP2 retains TERT in the nucleus. Translocated to the nucleus by phosphorylation by AKT.</text>
</comment>
<dbReference type="Pfam" id="PF21399">
    <property type="entry name" value="TERT_C"/>
    <property type="match status" value="1"/>
</dbReference>
<dbReference type="GO" id="GO:2000648">
    <property type="term" value="P:positive regulation of stem cell proliferation"/>
    <property type="evidence" value="ECO:0007669"/>
    <property type="project" value="Ensembl"/>
</dbReference>
<dbReference type="GO" id="GO:0030177">
    <property type="term" value="P:positive regulation of Wnt signaling pathway"/>
    <property type="evidence" value="ECO:0007669"/>
    <property type="project" value="Ensembl"/>
</dbReference>
<keyword evidence="5 16" id="KW-0158">Chromosome</keyword>
<evidence type="ECO:0000256" key="9">
    <source>
        <dbReference type="ARBA" id="ARBA00022842"/>
    </source>
</evidence>
<feature type="compositionally biased region" description="Low complexity" evidence="17">
    <location>
        <begin position="43"/>
        <end position="52"/>
    </location>
</feature>
<dbReference type="GO" id="GO:0003720">
    <property type="term" value="F:telomerase activity"/>
    <property type="evidence" value="ECO:0007669"/>
    <property type="project" value="Ensembl"/>
</dbReference>
<dbReference type="GO" id="GO:0000781">
    <property type="term" value="C:chromosome, telomeric region"/>
    <property type="evidence" value="ECO:0007669"/>
    <property type="project" value="UniProtKB-SubCell"/>
</dbReference>
<dbReference type="Ensembl" id="ENSBTAT00000105251.1">
    <property type="protein sequence ID" value="ENSBTAP00000086384.1"/>
    <property type="gene ID" value="ENSBTAG00000012567.8"/>
</dbReference>
<keyword evidence="8 16" id="KW-0479">Metal-binding</keyword>
<accession>A0AAA9STI1</accession>
<dbReference type="InterPro" id="IPR021891">
    <property type="entry name" value="Telomerase_RBD"/>
</dbReference>
<feature type="domain" description="Reverse transcriptase" evidence="18">
    <location>
        <begin position="719"/>
        <end position="1057"/>
    </location>
</feature>
<dbReference type="GO" id="GO:0022616">
    <property type="term" value="P:DNA strand elongation"/>
    <property type="evidence" value="ECO:0007669"/>
    <property type="project" value="Ensembl"/>
</dbReference>
<reference evidence="19" key="2">
    <citation type="submission" date="2025-08" db="UniProtKB">
        <authorList>
            <consortium name="Ensembl"/>
        </authorList>
    </citation>
    <scope>IDENTIFICATION</scope>
    <source>
        <strain evidence="19">Hereford</strain>
    </source>
</reference>
<dbReference type="GO" id="GO:0070034">
    <property type="term" value="F:telomerase RNA binding"/>
    <property type="evidence" value="ECO:0007669"/>
    <property type="project" value="Ensembl"/>
</dbReference>
<dbReference type="GO" id="GO:0046326">
    <property type="term" value="P:positive regulation of D-glucose import"/>
    <property type="evidence" value="ECO:0007669"/>
    <property type="project" value="Ensembl"/>
</dbReference>
<dbReference type="GO" id="GO:0003677">
    <property type="term" value="F:DNA binding"/>
    <property type="evidence" value="ECO:0007669"/>
    <property type="project" value="Ensembl"/>
</dbReference>
<keyword evidence="9 16" id="KW-0460">Magnesium</keyword>
<dbReference type="GO" id="GO:0031647">
    <property type="term" value="P:regulation of protein stability"/>
    <property type="evidence" value="ECO:0007669"/>
    <property type="project" value="Ensembl"/>
</dbReference>
<dbReference type="GO" id="GO:1904751">
    <property type="term" value="P:positive regulation of protein localization to nucleolus"/>
    <property type="evidence" value="ECO:0007669"/>
    <property type="project" value="Ensembl"/>
</dbReference>
<feature type="compositionally biased region" description="Basic and acidic residues" evidence="17">
    <location>
        <begin position="390"/>
        <end position="400"/>
    </location>
</feature>
<name>A0AAA9STI1_BOVIN</name>
<dbReference type="GO" id="GO:0090399">
    <property type="term" value="P:replicative senescence"/>
    <property type="evidence" value="ECO:0007669"/>
    <property type="project" value="Ensembl"/>
</dbReference>
<dbReference type="GO" id="GO:0000333">
    <property type="term" value="C:telomerase catalytic core complex"/>
    <property type="evidence" value="ECO:0007669"/>
    <property type="project" value="Ensembl"/>
</dbReference>
<dbReference type="InterPro" id="IPR049139">
    <property type="entry name" value="TERT_C"/>
</dbReference>
<dbReference type="GO" id="GO:0030422">
    <property type="term" value="P:siRNA processing"/>
    <property type="evidence" value="ECO:0007669"/>
    <property type="project" value="Ensembl"/>
</dbReference>
<dbReference type="GeneTree" id="ENSGT00390000018531"/>
<dbReference type="AlphaFoldDB" id="A0AAA9STI1"/>
<evidence type="ECO:0000313" key="19">
    <source>
        <dbReference type="Ensembl" id="ENSBTAP00000086384.1"/>
    </source>
</evidence>
<keyword evidence="6 16" id="KW-0808">Transferase</keyword>
<dbReference type="GO" id="GO:0005730">
    <property type="term" value="C:nucleolus"/>
    <property type="evidence" value="ECO:0007669"/>
    <property type="project" value="UniProtKB-SubCell"/>
</dbReference>
<proteinExistence type="inferred from homology"/>
<gene>
    <name evidence="19" type="primary">TERT</name>
</gene>
<dbReference type="CDD" id="cd01648">
    <property type="entry name" value="TERT"/>
    <property type="match status" value="1"/>
</dbReference>
<dbReference type="GO" id="GO:0005829">
    <property type="term" value="C:cytosol"/>
    <property type="evidence" value="ECO:0007669"/>
    <property type="project" value="Ensembl"/>
</dbReference>
<dbReference type="GO" id="GO:0071456">
    <property type="term" value="P:cellular response to hypoxia"/>
    <property type="evidence" value="ECO:0007669"/>
    <property type="project" value="Ensembl"/>
</dbReference>
<keyword evidence="10 16" id="KW-0779">Telomere</keyword>
<dbReference type="GO" id="GO:0016607">
    <property type="term" value="C:nuclear speck"/>
    <property type="evidence" value="ECO:0007669"/>
    <property type="project" value="Ensembl"/>
</dbReference>
<keyword evidence="13" id="KW-0687">Ribonucleoprotein</keyword>
<evidence type="ECO:0000256" key="11">
    <source>
        <dbReference type="ARBA" id="ARBA00022918"/>
    </source>
</evidence>
<keyword evidence="12 16" id="KW-0539">Nucleus</keyword>
<dbReference type="FunFam" id="1.10.132.70:FF:000001">
    <property type="entry name" value="Telomerase reverse transcriptase"/>
    <property type="match status" value="1"/>
</dbReference>
<organism evidence="19 20">
    <name type="scientific">Bos taurus</name>
    <name type="common">Bovine</name>
    <dbReference type="NCBI Taxonomy" id="9913"/>
    <lineage>
        <taxon>Eukaryota</taxon>
        <taxon>Metazoa</taxon>
        <taxon>Chordata</taxon>
        <taxon>Craniata</taxon>
        <taxon>Vertebrata</taxon>
        <taxon>Euteleostomi</taxon>
        <taxon>Mammalia</taxon>
        <taxon>Eutheria</taxon>
        <taxon>Laurasiatheria</taxon>
        <taxon>Artiodactyla</taxon>
        <taxon>Ruminantia</taxon>
        <taxon>Pecora</taxon>
        <taxon>Bovidae</taxon>
        <taxon>Bovinae</taxon>
        <taxon>Bos</taxon>
    </lineage>
</organism>
<evidence type="ECO:0000259" key="18">
    <source>
        <dbReference type="PROSITE" id="PS50878"/>
    </source>
</evidence>
<dbReference type="Proteomes" id="UP000009136">
    <property type="component" value="Chromosome 20"/>
</dbReference>
<dbReference type="GO" id="GO:0051087">
    <property type="term" value="F:protein-folding chaperone binding"/>
    <property type="evidence" value="ECO:0007669"/>
    <property type="project" value="Ensembl"/>
</dbReference>
<comment type="function">
    <text evidence="16">Telomerase is a ribonucleoprotein enzyme essential for the replication of chromosome termini in most eukaryotes. Active in progenitor and cancer cells. Inactive, or very low activity, in normal somatic cells. Catalytic component of the teleromerase holoenzyme complex whose main activity is the elongation of telomeres by acting as a reverse transcriptase that adds simple sequence repeats to chromosome ends by copying a template sequence within the RNA component of the enzyme. Catalyzes the RNA-dependent extension of 3'-chromosomal termini with the 6-nucleotide telomeric repeat unit, 5'-TTAGGG-3'. The catalytic cycle involves primer binding, primer extension and release of product once the template boundary has been reached or nascent product translocation followed by further extension. More active on substrates containing 2 or 3 telomeric repeats. Telomerase activity is regulated by a number of factors including telomerase complex-associated proteins, chaperones and polypeptide modifiers. Modulates Wnt signaling. Plays important roles in aging and antiapoptosis.</text>
</comment>
<dbReference type="PANTHER" id="PTHR12066">
    <property type="entry name" value="TELOMERASE REVERSE TRANSCRIPTASE"/>
    <property type="match status" value="1"/>
</dbReference>
<dbReference type="GO" id="GO:0001223">
    <property type="term" value="F:transcription coactivator binding"/>
    <property type="evidence" value="ECO:0007669"/>
    <property type="project" value="Ensembl"/>
</dbReference>
<dbReference type="FunFam" id="1.10.357.90:FF:000001">
    <property type="entry name" value="Telomerase reverse transcriptase"/>
    <property type="match status" value="1"/>
</dbReference>
<evidence type="ECO:0000256" key="5">
    <source>
        <dbReference type="ARBA" id="ARBA00022454"/>
    </source>
</evidence>
<evidence type="ECO:0000256" key="12">
    <source>
        <dbReference type="ARBA" id="ARBA00023242"/>
    </source>
</evidence>
<dbReference type="SMART" id="SM00975">
    <property type="entry name" value="Telomerase_RBD"/>
    <property type="match status" value="1"/>
</dbReference>
<evidence type="ECO:0000256" key="7">
    <source>
        <dbReference type="ARBA" id="ARBA00022695"/>
    </source>
</evidence>
<comment type="domain">
    <text evidence="16">The RNA-interacting domain 2 (RD2) is essential for both interaction with the CR4-CR5 domain of TERC and for DNA synthesis.</text>
</comment>
<evidence type="ECO:0000256" key="14">
    <source>
        <dbReference type="ARBA" id="ARBA00032044"/>
    </source>
</evidence>
<evidence type="ECO:0000256" key="8">
    <source>
        <dbReference type="ARBA" id="ARBA00022723"/>
    </source>
</evidence>
<evidence type="ECO:0000256" key="13">
    <source>
        <dbReference type="ARBA" id="ARBA00023274"/>
    </source>
</evidence>